<dbReference type="Proteomes" id="UP001152130">
    <property type="component" value="Unassembled WGS sequence"/>
</dbReference>
<proteinExistence type="predicted"/>
<dbReference type="PROSITE" id="PS50073">
    <property type="entry name" value="COPPER_FIST_2"/>
    <property type="match status" value="1"/>
</dbReference>
<feature type="compositionally biased region" description="Low complexity" evidence="1">
    <location>
        <begin position="154"/>
        <end position="163"/>
    </location>
</feature>
<dbReference type="OrthoDB" id="5086233at2759"/>
<evidence type="ECO:0000313" key="4">
    <source>
        <dbReference type="Proteomes" id="UP001152130"/>
    </source>
</evidence>
<dbReference type="EMBL" id="JAPDHF010000020">
    <property type="protein sequence ID" value="KAJ4006087.1"/>
    <property type="molecule type" value="Genomic_DNA"/>
</dbReference>
<dbReference type="GO" id="GO:0005634">
    <property type="term" value="C:nucleus"/>
    <property type="evidence" value="ECO:0007669"/>
    <property type="project" value="InterPro"/>
</dbReference>
<evidence type="ECO:0000256" key="1">
    <source>
        <dbReference type="SAM" id="MobiDB-lite"/>
    </source>
</evidence>
<sequence>MAPTVQKGANGNTICRRDSQGRKIACARCIKGHRTSMCKPSHTEGVKIIDGVGRKQGTKNGRRNDRSAAYRAESFLQQASQQPLGSNGGNCVASLQSIPQMQAAYPSGESTPQFAQGLQFPLQVQPQPNWVAPVAGTGFPALQMQAALPSGESTPQFQQEPQFPTQPQPQPDWAAPMAVDRFPVPQMQACQPAGNLGAAPAQQQQGEMAQQLAELGVRHNPMLQMHQMQAYQPIGCPEPGYAQLMQMQGSQSPADILRLGAMAGVHLVMQPPQPNLGAASNGVPLHQNMAPSQHPVPAQAPIEDWDLADPDQFDKRFPLTPGTLARGISLSQEL</sequence>
<protein>
    <recommendedName>
        <fullName evidence="2">Copper-fist domain-containing protein</fullName>
    </recommendedName>
</protein>
<accession>A0A9W8U657</accession>
<dbReference type="Gene3D" id="3.90.430.10">
    <property type="entry name" value="Copper fist DNA-binding domain"/>
    <property type="match status" value="1"/>
</dbReference>
<evidence type="ECO:0000259" key="2">
    <source>
        <dbReference type="PROSITE" id="PS50073"/>
    </source>
</evidence>
<dbReference type="GO" id="GO:0003677">
    <property type="term" value="F:DNA binding"/>
    <property type="evidence" value="ECO:0007669"/>
    <property type="project" value="InterPro"/>
</dbReference>
<dbReference type="SUPFAM" id="SSF57879">
    <property type="entry name" value="Zinc domain conserved in yeast copper-regulated transcription factors"/>
    <property type="match status" value="1"/>
</dbReference>
<feature type="region of interest" description="Disordered" evidence="1">
    <location>
        <begin position="148"/>
        <end position="170"/>
    </location>
</feature>
<dbReference type="Pfam" id="PF00649">
    <property type="entry name" value="Copper-fist"/>
    <property type="match status" value="1"/>
</dbReference>
<organism evidence="3 4">
    <name type="scientific">Fusarium irregulare</name>
    <dbReference type="NCBI Taxonomy" id="2494466"/>
    <lineage>
        <taxon>Eukaryota</taxon>
        <taxon>Fungi</taxon>
        <taxon>Dikarya</taxon>
        <taxon>Ascomycota</taxon>
        <taxon>Pezizomycotina</taxon>
        <taxon>Sordariomycetes</taxon>
        <taxon>Hypocreomycetidae</taxon>
        <taxon>Hypocreales</taxon>
        <taxon>Nectriaceae</taxon>
        <taxon>Fusarium</taxon>
        <taxon>Fusarium incarnatum-equiseti species complex</taxon>
    </lineage>
</organism>
<feature type="domain" description="Copper-fist" evidence="2">
    <location>
        <begin position="20"/>
        <end position="56"/>
    </location>
</feature>
<name>A0A9W8U657_9HYPO</name>
<dbReference type="SMART" id="SM01090">
    <property type="entry name" value="Copper-fist"/>
    <property type="match status" value="1"/>
</dbReference>
<gene>
    <name evidence="3" type="ORF">NW766_010913</name>
</gene>
<keyword evidence="4" id="KW-1185">Reference proteome</keyword>
<dbReference type="GO" id="GO:0005507">
    <property type="term" value="F:copper ion binding"/>
    <property type="evidence" value="ECO:0007669"/>
    <property type="project" value="InterPro"/>
</dbReference>
<dbReference type="InterPro" id="IPR036395">
    <property type="entry name" value="Cu_fist_DNA-bd_dom_sf"/>
</dbReference>
<reference evidence="3" key="1">
    <citation type="submission" date="2022-10" db="EMBL/GenBank/DDBJ databases">
        <title>Fusarium specimens isolated from Avocado Roots.</title>
        <authorList>
            <person name="Stajich J."/>
            <person name="Roper C."/>
            <person name="Heimlech-Rivalta G."/>
        </authorList>
    </citation>
    <scope>NUCLEOTIDE SEQUENCE</scope>
    <source>
        <strain evidence="3">CF00143</strain>
    </source>
</reference>
<evidence type="ECO:0000313" key="3">
    <source>
        <dbReference type="EMBL" id="KAJ4006087.1"/>
    </source>
</evidence>
<dbReference type="AlphaFoldDB" id="A0A9W8U657"/>
<dbReference type="GO" id="GO:0003700">
    <property type="term" value="F:DNA-binding transcription factor activity"/>
    <property type="evidence" value="ECO:0007669"/>
    <property type="project" value="InterPro"/>
</dbReference>
<dbReference type="InterPro" id="IPR001083">
    <property type="entry name" value="Cu_fist_DNA-bd_dom"/>
</dbReference>
<comment type="caution">
    <text evidence="3">The sequence shown here is derived from an EMBL/GenBank/DDBJ whole genome shotgun (WGS) entry which is preliminary data.</text>
</comment>